<feature type="domain" description="SGNH hydrolase-type esterase" evidence="1">
    <location>
        <begin position="72"/>
        <end position="215"/>
    </location>
</feature>
<reference evidence="2 3" key="1">
    <citation type="submission" date="2018-08" db="EMBL/GenBank/DDBJ databases">
        <title>Genome Sequence of Clavibacter michiganensis Subspecies type strains, and the Atypical Peach-Colored Strains Isolated from Tomato.</title>
        <authorList>
            <person name="Osdaghi E."/>
            <person name="Portier P."/>
            <person name="Briand M."/>
            <person name="Jacques M.-A."/>
        </authorList>
    </citation>
    <scope>NUCLEOTIDE SEQUENCE [LARGE SCALE GENOMIC DNA]</scope>
    <source>
        <strain evidence="2 3">CFBP 6488</strain>
    </source>
</reference>
<dbReference type="Gene3D" id="3.40.50.1110">
    <property type="entry name" value="SGNH hydrolase"/>
    <property type="match status" value="1"/>
</dbReference>
<dbReference type="EMBL" id="QWEA01000056">
    <property type="protein sequence ID" value="RIJ44405.1"/>
    <property type="molecule type" value="Genomic_DNA"/>
</dbReference>
<evidence type="ECO:0000313" key="2">
    <source>
        <dbReference type="EMBL" id="RIJ44405.1"/>
    </source>
</evidence>
<accession>A0A399N412</accession>
<gene>
    <name evidence="2" type="ORF">DZF93_02925</name>
</gene>
<dbReference type="InterPro" id="IPR036514">
    <property type="entry name" value="SGNH_hydro_sf"/>
</dbReference>
<protein>
    <recommendedName>
        <fullName evidence="1">SGNH hydrolase-type esterase domain-containing protein</fullName>
    </recommendedName>
</protein>
<dbReference type="SUPFAM" id="SSF52266">
    <property type="entry name" value="SGNH hydrolase"/>
    <property type="match status" value="1"/>
</dbReference>
<dbReference type="AlphaFoldDB" id="A0A399N412"/>
<name>A0A399N412_9MICO</name>
<proteinExistence type="predicted"/>
<dbReference type="InterPro" id="IPR013830">
    <property type="entry name" value="SGNH_hydro"/>
</dbReference>
<dbReference type="RefSeq" id="WP_094170849.1">
    <property type="nucleotide sequence ID" value="NZ_CP021038.1"/>
</dbReference>
<organism evidence="2 3">
    <name type="scientific">Clavibacter michiganensis subsp. insidiosus</name>
    <dbReference type="NCBI Taxonomy" id="33014"/>
    <lineage>
        <taxon>Bacteria</taxon>
        <taxon>Bacillati</taxon>
        <taxon>Actinomycetota</taxon>
        <taxon>Actinomycetes</taxon>
        <taxon>Micrococcales</taxon>
        <taxon>Microbacteriaceae</taxon>
        <taxon>Clavibacter</taxon>
    </lineage>
</organism>
<dbReference type="Proteomes" id="UP000266634">
    <property type="component" value="Unassembled WGS sequence"/>
</dbReference>
<dbReference type="Pfam" id="PF13472">
    <property type="entry name" value="Lipase_GDSL_2"/>
    <property type="match status" value="1"/>
</dbReference>
<comment type="caution">
    <text evidence="2">The sequence shown here is derived from an EMBL/GenBank/DDBJ whole genome shotgun (WGS) entry which is preliminary data.</text>
</comment>
<sequence length="251" mass="27851">MTHVPPRDGSPATTSSSAVVRGIWHPALGFIPYRVMRRRLKDAPFPEGASEGSLPGRRPVLVTIIGEATAIGYQTLTPDLSLGAQLARRLDRDSDRGVEWRALTTPHYTIRTAQRLFRANPQLILADVVVVLLGIGDSLRFTPPWAWRKHLRILLADLRAHLADSAVILVAEVPPLERSSEASARMARRIGEHFRLLNEETRSVVGDFRNTVSVPFPTAMVHELVSPDGHDILYGRVYRAWAAAMAEHLGR</sequence>
<evidence type="ECO:0000313" key="3">
    <source>
        <dbReference type="Proteomes" id="UP000266634"/>
    </source>
</evidence>
<evidence type="ECO:0000259" key="1">
    <source>
        <dbReference type="Pfam" id="PF13472"/>
    </source>
</evidence>